<dbReference type="RefSeq" id="WP_140742524.1">
    <property type="nucleotide sequence ID" value="NZ_RCZM01000005.1"/>
</dbReference>
<organism evidence="1 2">
    <name type="scientific">Pedococcus bigeumensis</name>
    <dbReference type="NCBI Taxonomy" id="433644"/>
    <lineage>
        <taxon>Bacteria</taxon>
        <taxon>Bacillati</taxon>
        <taxon>Actinomycetota</taxon>
        <taxon>Actinomycetes</taxon>
        <taxon>Micrococcales</taxon>
        <taxon>Intrasporangiaceae</taxon>
        <taxon>Pedococcus</taxon>
    </lineage>
</organism>
<dbReference type="OrthoDB" id="3295834at2"/>
<evidence type="ECO:0000313" key="1">
    <source>
        <dbReference type="EMBL" id="TPG15045.1"/>
    </source>
</evidence>
<dbReference type="EMBL" id="RCZM01000005">
    <property type="protein sequence ID" value="TPG15045.1"/>
    <property type="molecule type" value="Genomic_DNA"/>
</dbReference>
<evidence type="ECO:0008006" key="3">
    <source>
        <dbReference type="Google" id="ProtNLM"/>
    </source>
</evidence>
<dbReference type="AlphaFoldDB" id="A0A502CMZ1"/>
<name>A0A502CMZ1_9MICO</name>
<protein>
    <recommendedName>
        <fullName evidence="3">Pilus assembly protein CpaE</fullName>
    </recommendedName>
</protein>
<dbReference type="Proteomes" id="UP000317722">
    <property type="component" value="Unassembled WGS sequence"/>
</dbReference>
<keyword evidence="2" id="KW-1185">Reference proteome</keyword>
<accession>A0A502CMZ1</accession>
<proteinExistence type="predicted"/>
<comment type="caution">
    <text evidence="1">The sequence shown here is derived from an EMBL/GenBank/DDBJ whole genome shotgun (WGS) entry which is preliminary data.</text>
</comment>
<reference evidence="1 2" key="1">
    <citation type="journal article" date="2019" name="Environ. Microbiol.">
        <title>Species interactions and distinct microbial communities in high Arctic permafrost affected cryosols are associated with the CH4 and CO2 gas fluxes.</title>
        <authorList>
            <person name="Altshuler I."/>
            <person name="Hamel J."/>
            <person name="Turney S."/>
            <person name="Magnuson E."/>
            <person name="Levesque R."/>
            <person name="Greer C."/>
            <person name="Whyte L.G."/>
        </authorList>
    </citation>
    <scope>NUCLEOTIDE SEQUENCE [LARGE SCALE GENOMIC DNA]</scope>
    <source>
        <strain evidence="1 2">S9.3A</strain>
    </source>
</reference>
<evidence type="ECO:0000313" key="2">
    <source>
        <dbReference type="Proteomes" id="UP000317722"/>
    </source>
</evidence>
<gene>
    <name evidence="1" type="ORF">EAH86_16085</name>
</gene>
<sequence length="130" mass="14537">MITVELSRSLSQGGVLWEPTPGDRFTIDQPNVVGEVFWISHLTIDVHTFKGQPLLAFNGTTEWALDSVTLDSALWMPREDQLRVLLGERFVGLHRDGDDWLVQVEDEGGRGTFRDPDPECAYALALLSVV</sequence>